<proteinExistence type="predicted"/>
<dbReference type="EMBL" id="CAJNVT010000083">
    <property type="protein sequence ID" value="CAF2744898.1"/>
    <property type="molecule type" value="Genomic_DNA"/>
</dbReference>
<comment type="caution">
    <text evidence="2">The sequence shown here is derived from an EMBL/GenBank/DDBJ whole genome shotgun (WGS) entry which is preliminary data.</text>
</comment>
<feature type="compositionally biased region" description="Basic and acidic residues" evidence="1">
    <location>
        <begin position="1"/>
        <end position="13"/>
    </location>
</feature>
<accession>A0A817FCQ6</accession>
<organism evidence="2 3">
    <name type="scientific">Lepeophtheirus salmonis</name>
    <name type="common">Salmon louse</name>
    <name type="synonym">Caligus salmonis</name>
    <dbReference type="NCBI Taxonomy" id="72036"/>
    <lineage>
        <taxon>Eukaryota</taxon>
        <taxon>Metazoa</taxon>
        <taxon>Ecdysozoa</taxon>
        <taxon>Arthropoda</taxon>
        <taxon>Crustacea</taxon>
        <taxon>Multicrustacea</taxon>
        <taxon>Hexanauplia</taxon>
        <taxon>Copepoda</taxon>
        <taxon>Siphonostomatoida</taxon>
        <taxon>Caligidae</taxon>
        <taxon>Lepeophtheirus</taxon>
    </lineage>
</organism>
<reference evidence="2" key="1">
    <citation type="submission" date="2021-02" db="EMBL/GenBank/DDBJ databases">
        <authorList>
            <person name="Bekaert M."/>
        </authorList>
    </citation>
    <scope>NUCLEOTIDE SEQUENCE</scope>
    <source>
        <strain evidence="2">IoA-00</strain>
    </source>
</reference>
<dbReference type="AlphaFoldDB" id="A0A817FCQ6"/>
<evidence type="ECO:0000313" key="3">
    <source>
        <dbReference type="Proteomes" id="UP000675881"/>
    </source>
</evidence>
<feature type="compositionally biased region" description="Acidic residues" evidence="1">
    <location>
        <begin position="14"/>
        <end position="26"/>
    </location>
</feature>
<protein>
    <submittedName>
        <fullName evidence="2">(salmon louse) hypothetical protein</fullName>
    </submittedName>
</protein>
<evidence type="ECO:0000256" key="1">
    <source>
        <dbReference type="SAM" id="MobiDB-lite"/>
    </source>
</evidence>
<feature type="region of interest" description="Disordered" evidence="1">
    <location>
        <begin position="1"/>
        <end position="38"/>
    </location>
</feature>
<dbReference type="Proteomes" id="UP000675881">
    <property type="component" value="Unassembled WGS sequence"/>
</dbReference>
<evidence type="ECO:0000313" key="2">
    <source>
        <dbReference type="EMBL" id="CAF2744898.1"/>
    </source>
</evidence>
<name>A0A817FCQ6_LEPSM</name>
<gene>
    <name evidence="2" type="ORF">LSAA_232</name>
</gene>
<sequence>MDDQDRDPRKDCGNMDDLDLSFDSDEENIRPITSKPPKSVVSLEEPLLPLILANLKKGAKEGGEESPVIRGEQAGNFIEGKYRLGKDQHDELEPRTVNRELRRLEEWHAFGMLDKIHRVLRLSLRPVLAAMELIK</sequence>
<keyword evidence="3" id="KW-1185">Reference proteome</keyword>